<evidence type="ECO:0000259" key="1">
    <source>
        <dbReference type="Pfam" id="PF00501"/>
    </source>
</evidence>
<reference evidence="3 4" key="1">
    <citation type="journal article" date="2019" name="Emerg. Microbes Infect.">
        <title>Comprehensive subspecies identification of 175 nontuberculous mycobacteria species based on 7547 genomic profiles.</title>
        <authorList>
            <person name="Matsumoto Y."/>
            <person name="Kinjo T."/>
            <person name="Motooka D."/>
            <person name="Nabeya D."/>
            <person name="Jung N."/>
            <person name="Uechi K."/>
            <person name="Horii T."/>
            <person name="Iida T."/>
            <person name="Fujita J."/>
            <person name="Nakamura S."/>
        </authorList>
    </citation>
    <scope>NUCLEOTIDE SEQUENCE [LARGE SCALE GENOMIC DNA]</scope>
    <source>
        <strain evidence="3 4">JCM 30275</strain>
    </source>
</reference>
<dbReference type="InterPro" id="IPR045851">
    <property type="entry name" value="AMP-bd_C_sf"/>
</dbReference>
<dbReference type="Proteomes" id="UP000467249">
    <property type="component" value="Chromosome"/>
</dbReference>
<dbReference type="GO" id="GO:0016405">
    <property type="term" value="F:CoA-ligase activity"/>
    <property type="evidence" value="ECO:0007669"/>
    <property type="project" value="TreeGrafter"/>
</dbReference>
<dbReference type="InterPro" id="IPR020845">
    <property type="entry name" value="AMP-binding_CS"/>
</dbReference>
<keyword evidence="4" id="KW-1185">Reference proteome</keyword>
<feature type="domain" description="AMP-dependent synthetase/ligase" evidence="1">
    <location>
        <begin position="4"/>
        <end position="363"/>
    </location>
</feature>
<dbReference type="InterPro" id="IPR042099">
    <property type="entry name" value="ANL_N_sf"/>
</dbReference>
<dbReference type="Gene3D" id="3.40.50.12780">
    <property type="entry name" value="N-terminal domain of ligase-like"/>
    <property type="match status" value="1"/>
</dbReference>
<evidence type="ECO:0000259" key="2">
    <source>
        <dbReference type="Pfam" id="PF13193"/>
    </source>
</evidence>
<dbReference type="PANTHER" id="PTHR24096:SF323">
    <property type="entry name" value="BLR3536 PROTEIN"/>
    <property type="match status" value="1"/>
</dbReference>
<dbReference type="Gene3D" id="3.30.300.30">
    <property type="match status" value="1"/>
</dbReference>
<dbReference type="RefSeq" id="WP_163806064.1">
    <property type="nucleotide sequence ID" value="NZ_AP022620.1"/>
</dbReference>
<dbReference type="Pfam" id="PF13193">
    <property type="entry name" value="AMP-binding_C"/>
    <property type="match status" value="1"/>
</dbReference>
<dbReference type="NCBIfam" id="NF038341">
    <property type="entry name" value="ligase_FadD4"/>
    <property type="match status" value="1"/>
</dbReference>
<dbReference type="PROSITE" id="PS00455">
    <property type="entry name" value="AMP_BINDING"/>
    <property type="match status" value="1"/>
</dbReference>
<sequence>MQIREHAEANPDKPAVILYPSGTVVTFGEMEARANQLAHLFRQAGLREGDSVAILLENNEHFHTVMWAARRSGLYYVPINTHLTAAEAAYIIDNSAAKAIVGSAALRPVLAGLGEHLPKGLPELLIVINDDVDGWLRYPECVVGQPTTPIVDEIEGDLLQYSSGTTGRPKGIKRELSHLPPAEAPGLMTMLVSFWMNPNGVYLSPAPLYHTAPSVWSMTMQAAGVPVVVMEKFDAEGTLDAIARHRVTHGQFVPVMFTRMLKLPESVRNSYDLSSLERVMHAAAPCPVEVKKQMIDWWGPIVDEYYASSEAIGSTLISAQEWLAHPGSVGKPMVGNLHILDDEGNELPAGEPGEIYFESQNTFEYLNDAEKTASSRHPKGWMTVGDIGYVDEDGYLFLTDRRHHMIISGGVNIYPQEAENMLVIHPKVMDAAVFGIPDDEMGQSVKGVVQLVDHAEASDELAEELLSWLRDRLAHYKCPRSISFEPQLPRTDTGKLYKQELITKYSTPATTG</sequence>
<dbReference type="AlphaFoldDB" id="A0A6N4WFP2"/>
<evidence type="ECO:0000313" key="4">
    <source>
        <dbReference type="Proteomes" id="UP000467249"/>
    </source>
</evidence>
<dbReference type="KEGG" id="many:MANY_43440"/>
<dbReference type="InterPro" id="IPR000873">
    <property type="entry name" value="AMP-dep_synth/lig_dom"/>
</dbReference>
<protein>
    <submittedName>
        <fullName evidence="3">Acyl-CoA synthetase</fullName>
    </submittedName>
</protein>
<organism evidence="3 4">
    <name type="scientific">Mycolicibacterium anyangense</name>
    <dbReference type="NCBI Taxonomy" id="1431246"/>
    <lineage>
        <taxon>Bacteria</taxon>
        <taxon>Bacillati</taxon>
        <taxon>Actinomycetota</taxon>
        <taxon>Actinomycetes</taxon>
        <taxon>Mycobacteriales</taxon>
        <taxon>Mycobacteriaceae</taxon>
        <taxon>Mycolicibacterium</taxon>
    </lineage>
</organism>
<gene>
    <name evidence="3" type="ORF">MANY_43440</name>
</gene>
<proteinExistence type="predicted"/>
<dbReference type="InterPro" id="IPR025110">
    <property type="entry name" value="AMP-bd_C"/>
</dbReference>
<name>A0A6N4WFP2_9MYCO</name>
<dbReference type="Pfam" id="PF00501">
    <property type="entry name" value="AMP-binding"/>
    <property type="match status" value="1"/>
</dbReference>
<dbReference type="EMBL" id="AP022620">
    <property type="protein sequence ID" value="BBZ79007.1"/>
    <property type="molecule type" value="Genomic_DNA"/>
</dbReference>
<evidence type="ECO:0000313" key="3">
    <source>
        <dbReference type="EMBL" id="BBZ79007.1"/>
    </source>
</evidence>
<feature type="domain" description="AMP-binding enzyme C-terminal" evidence="2">
    <location>
        <begin position="417"/>
        <end position="495"/>
    </location>
</feature>
<dbReference type="PANTHER" id="PTHR24096">
    <property type="entry name" value="LONG-CHAIN-FATTY-ACID--COA LIGASE"/>
    <property type="match status" value="1"/>
</dbReference>
<dbReference type="SUPFAM" id="SSF56801">
    <property type="entry name" value="Acetyl-CoA synthetase-like"/>
    <property type="match status" value="1"/>
</dbReference>
<accession>A0A6N4WFP2</accession>